<dbReference type="AlphaFoldDB" id="A0AAW3ZWS3"/>
<organism evidence="1 2">
    <name type="scientific">Campylobacter californiensis</name>
    <dbReference type="NCBI Taxonomy" id="1032243"/>
    <lineage>
        <taxon>Bacteria</taxon>
        <taxon>Pseudomonadati</taxon>
        <taxon>Campylobacterota</taxon>
        <taxon>Epsilonproteobacteria</taxon>
        <taxon>Campylobacterales</taxon>
        <taxon>Campylobacteraceae</taxon>
        <taxon>Campylobacter</taxon>
    </lineage>
</organism>
<reference evidence="1 2" key="1">
    <citation type="submission" date="2015-08" db="EMBL/GenBank/DDBJ databases">
        <title>Comparative genomics of the Campylobacter concisus group.</title>
        <authorList>
            <person name="Yee E."/>
            <person name="Chapman M.H."/>
            <person name="Huynh S."/>
            <person name="Bono J.L."/>
            <person name="On S.L."/>
            <person name="St Leger J."/>
            <person name="Foster G."/>
            <person name="Parker C.T."/>
            <person name="Miller W.G."/>
        </authorList>
    </citation>
    <scope>NUCLEOTIDE SEQUENCE [LARGE SCALE GENOMIC DNA]</scope>
    <source>
        <strain evidence="1 2">RM9337</strain>
    </source>
</reference>
<evidence type="ECO:0000313" key="2">
    <source>
        <dbReference type="Proteomes" id="UP000650616"/>
    </source>
</evidence>
<protein>
    <submittedName>
        <fullName evidence="1">Uncharacterized protein</fullName>
    </submittedName>
</protein>
<sequence>MGEGLGGNSGNNGKATLGDRLNFINIGRLFTDGSPHSEYICQQYINDKGDGVRCGYK</sequence>
<comment type="caution">
    <text evidence="1">The sequence shown here is derived from an EMBL/GenBank/DDBJ whole genome shotgun (WGS) entry which is preliminary data.</text>
</comment>
<accession>A0AAW3ZWS3</accession>
<gene>
    <name evidence="1" type="ORF">CCAL9337_00725</name>
</gene>
<dbReference type="RefSeq" id="WP_169937494.1">
    <property type="nucleotide sequence ID" value="NZ_CP012545.1"/>
</dbReference>
<keyword evidence="2" id="KW-1185">Reference proteome</keyword>
<proteinExistence type="predicted"/>
<dbReference type="EMBL" id="LIWG01000001">
    <property type="protein sequence ID" value="MBE3607260.1"/>
    <property type="molecule type" value="Genomic_DNA"/>
</dbReference>
<evidence type="ECO:0000313" key="1">
    <source>
        <dbReference type="EMBL" id="MBE3607260.1"/>
    </source>
</evidence>
<name>A0AAW3ZWS3_9BACT</name>
<dbReference type="Proteomes" id="UP000650616">
    <property type="component" value="Unassembled WGS sequence"/>
</dbReference>